<dbReference type="PANTHER" id="PTHR43285">
    <property type="entry name" value="ANTHRANILATE PHOSPHORIBOSYLTRANSFERASE"/>
    <property type="match status" value="1"/>
</dbReference>
<evidence type="ECO:0000256" key="3">
    <source>
        <dbReference type="ARBA" id="ARBA00022676"/>
    </source>
</evidence>
<dbReference type="GO" id="GO:0000287">
    <property type="term" value="F:magnesium ion binding"/>
    <property type="evidence" value="ECO:0007669"/>
    <property type="project" value="UniProtKB-UniRule"/>
</dbReference>
<sequence>MTGDIQDMKALIARVADGLSLSEQEAELAFDIIMSGNATPSQMGGFLMALRVRGETVEEITGAARTMRAKMLRIPTPEGAIDTVGTGGDGTKTYNISTAAAFVVAGAGVVVAKHGNRALSSRAGAADVLTHLGVDIDCDMSLVQAALAEAGICFFMAPRHHSAMRHVGGTRVELGTRTIFNILGPLSNPGGVKRQLIGVFSKDWVVPMAETLLKLGSERAWVMHGDGLDEITTTGVTSVASLENGRIETFEITPEDAGLARATIDQVRGGDPEHNATALRAVLDGVPGPYRDIVLMNAAGALIVAGKAETMKDGVALAAEVIDSGRAKAKLDALVAVTNRSAAS</sequence>
<comment type="pathway">
    <text evidence="1 9">Amino-acid biosynthesis; L-tryptophan biosynthesis; L-tryptophan from chorismate: step 2/5.</text>
</comment>
<evidence type="ECO:0000313" key="12">
    <source>
        <dbReference type="EMBL" id="GHD46824.1"/>
    </source>
</evidence>
<keyword evidence="5 9" id="KW-0822">Tryptophan biosynthesis</keyword>
<keyword evidence="9" id="KW-0479">Metal-binding</keyword>
<feature type="binding site" evidence="9">
    <location>
        <position position="229"/>
    </location>
    <ligand>
        <name>Mg(2+)</name>
        <dbReference type="ChEBI" id="CHEBI:18420"/>
        <label>2</label>
    </ligand>
</feature>
<comment type="similarity">
    <text evidence="9">Belongs to the anthranilate phosphoribosyltransferase family.</text>
</comment>
<evidence type="ECO:0000256" key="6">
    <source>
        <dbReference type="ARBA" id="ARBA00023141"/>
    </source>
</evidence>
<evidence type="ECO:0000256" key="1">
    <source>
        <dbReference type="ARBA" id="ARBA00004907"/>
    </source>
</evidence>
<feature type="binding site" evidence="9">
    <location>
        <position position="171"/>
    </location>
    <ligand>
        <name>anthranilate</name>
        <dbReference type="ChEBI" id="CHEBI:16567"/>
        <label>2</label>
    </ligand>
</feature>
<comment type="subunit">
    <text evidence="9">Homodimer.</text>
</comment>
<evidence type="ECO:0000256" key="7">
    <source>
        <dbReference type="ARBA" id="ARBA00052328"/>
    </source>
</evidence>
<feature type="binding site" evidence="9">
    <location>
        <begin position="113"/>
        <end position="121"/>
    </location>
    <ligand>
        <name>5-phospho-alpha-D-ribose 1-diphosphate</name>
        <dbReference type="ChEBI" id="CHEBI:58017"/>
    </ligand>
</feature>
<evidence type="ECO:0000256" key="4">
    <source>
        <dbReference type="ARBA" id="ARBA00022679"/>
    </source>
</evidence>
<feature type="binding site" evidence="9">
    <location>
        <position position="85"/>
    </location>
    <ligand>
        <name>5-phospho-alpha-D-ribose 1-diphosphate</name>
        <dbReference type="ChEBI" id="CHEBI:58017"/>
    </ligand>
</feature>
<dbReference type="GO" id="GO:0000162">
    <property type="term" value="P:L-tryptophan biosynthetic process"/>
    <property type="evidence" value="ECO:0007669"/>
    <property type="project" value="UniProtKB-UniRule"/>
</dbReference>
<dbReference type="FunFam" id="3.40.1030.10:FF:000002">
    <property type="entry name" value="Anthranilate phosphoribosyltransferase"/>
    <property type="match status" value="1"/>
</dbReference>
<feature type="domain" description="Glycosyl transferase family 3" evidence="10">
    <location>
        <begin position="80"/>
        <end position="327"/>
    </location>
</feature>
<keyword evidence="2 9" id="KW-0028">Amino-acid biosynthesis</keyword>
<feature type="binding site" evidence="9">
    <location>
        <position position="230"/>
    </location>
    <ligand>
        <name>Mg(2+)</name>
        <dbReference type="ChEBI" id="CHEBI:18420"/>
        <label>1</label>
    </ligand>
</feature>
<comment type="cofactor">
    <cofactor evidence="9">
        <name>Mg(2+)</name>
        <dbReference type="ChEBI" id="CHEBI:18420"/>
    </cofactor>
    <text evidence="9">Binds 2 magnesium ions per monomer.</text>
</comment>
<feature type="binding site" evidence="9">
    <location>
        <position position="125"/>
    </location>
    <ligand>
        <name>5-phospho-alpha-D-ribose 1-diphosphate</name>
        <dbReference type="ChEBI" id="CHEBI:58017"/>
    </ligand>
</feature>
<dbReference type="Gene3D" id="3.40.1030.10">
    <property type="entry name" value="Nucleoside phosphorylase/phosphoribosyltransferase catalytic domain"/>
    <property type="match status" value="1"/>
</dbReference>
<proteinExistence type="inferred from homology"/>
<evidence type="ECO:0000259" key="11">
    <source>
        <dbReference type="Pfam" id="PF02885"/>
    </source>
</evidence>
<keyword evidence="6 9" id="KW-0057">Aromatic amino acid biosynthesis</keyword>
<feature type="domain" description="Glycosyl transferase family 3 N-terminal" evidence="11">
    <location>
        <begin position="10"/>
        <end position="70"/>
    </location>
</feature>
<dbReference type="GO" id="GO:0004048">
    <property type="term" value="F:anthranilate phosphoribosyltransferase activity"/>
    <property type="evidence" value="ECO:0007669"/>
    <property type="project" value="UniProtKB-UniRule"/>
</dbReference>
<dbReference type="AlphaFoldDB" id="A0A919CPC9"/>
<feature type="binding site" evidence="9">
    <location>
        <position position="97"/>
    </location>
    <ligand>
        <name>Mg(2+)</name>
        <dbReference type="ChEBI" id="CHEBI:18420"/>
        <label>1</label>
    </ligand>
</feature>
<dbReference type="InterPro" id="IPR017459">
    <property type="entry name" value="Glycosyl_Trfase_fam3_N_dom"/>
</dbReference>
<evidence type="ECO:0000256" key="5">
    <source>
        <dbReference type="ARBA" id="ARBA00022822"/>
    </source>
</evidence>
<dbReference type="SUPFAM" id="SSF47648">
    <property type="entry name" value="Nucleoside phosphorylase/phosphoribosyltransferase N-terminal domain"/>
    <property type="match status" value="1"/>
</dbReference>
<feature type="binding site" evidence="9">
    <location>
        <position position="230"/>
    </location>
    <ligand>
        <name>Mg(2+)</name>
        <dbReference type="ChEBI" id="CHEBI:18420"/>
        <label>2</label>
    </ligand>
</feature>
<comment type="function">
    <text evidence="9">Catalyzes the transfer of the phosphoribosyl group of 5-phosphorylribose-1-pyrophosphate (PRPP) to anthranilate to yield N-(5'-phosphoribosyl)-anthranilate (PRA).</text>
</comment>
<dbReference type="InterPro" id="IPR036320">
    <property type="entry name" value="Glycosyl_Trfase_fam3_N_dom_sf"/>
</dbReference>
<evidence type="ECO:0000256" key="9">
    <source>
        <dbReference type="HAMAP-Rule" id="MF_00211"/>
    </source>
</evidence>
<comment type="similarity">
    <text evidence="8">In the C-terminal section; belongs to the anthranilate phosphoribosyltransferase family.</text>
</comment>
<gene>
    <name evidence="9 12" type="primary">trpD</name>
    <name evidence="12" type="ORF">GCM10017083_16400</name>
</gene>
<dbReference type="PANTHER" id="PTHR43285:SF2">
    <property type="entry name" value="ANTHRANILATE PHOSPHORIBOSYLTRANSFERASE"/>
    <property type="match status" value="1"/>
</dbReference>
<dbReference type="InterPro" id="IPR000312">
    <property type="entry name" value="Glycosyl_Trfase_fam3"/>
</dbReference>
<protein>
    <recommendedName>
        <fullName evidence="9">Anthranilate phosphoribosyltransferase</fullName>
        <ecNumber evidence="9">2.4.2.18</ecNumber>
    </recommendedName>
</protein>
<reference evidence="12" key="1">
    <citation type="journal article" date="2014" name="Int. J. Syst. Evol. Microbiol.">
        <title>Complete genome sequence of Corynebacterium casei LMG S-19264T (=DSM 44701T), isolated from a smear-ripened cheese.</title>
        <authorList>
            <consortium name="US DOE Joint Genome Institute (JGI-PGF)"/>
            <person name="Walter F."/>
            <person name="Albersmeier A."/>
            <person name="Kalinowski J."/>
            <person name="Ruckert C."/>
        </authorList>
    </citation>
    <scope>NUCLEOTIDE SEQUENCE</scope>
    <source>
        <strain evidence="12">KCTC 42651</strain>
    </source>
</reference>
<dbReference type="HAMAP" id="MF_00211">
    <property type="entry name" value="TrpD"/>
    <property type="match status" value="1"/>
</dbReference>
<dbReference type="NCBIfam" id="TIGR01245">
    <property type="entry name" value="trpD"/>
    <property type="match status" value="1"/>
</dbReference>
<dbReference type="EC" id="2.4.2.18" evidence="9"/>
<reference evidence="12" key="2">
    <citation type="submission" date="2020-09" db="EMBL/GenBank/DDBJ databases">
        <authorList>
            <person name="Sun Q."/>
            <person name="Kim S."/>
        </authorList>
    </citation>
    <scope>NUCLEOTIDE SEQUENCE</scope>
    <source>
        <strain evidence="12">KCTC 42651</strain>
    </source>
</reference>
<evidence type="ECO:0000256" key="2">
    <source>
        <dbReference type="ARBA" id="ARBA00022605"/>
    </source>
</evidence>
<dbReference type="Gene3D" id="1.20.970.10">
    <property type="entry name" value="Transferase, Pyrimidine Nucleoside Phosphorylase, Chain C"/>
    <property type="match status" value="1"/>
</dbReference>
<comment type="catalytic activity">
    <reaction evidence="7 9">
        <text>N-(5-phospho-beta-D-ribosyl)anthranilate + diphosphate = 5-phospho-alpha-D-ribose 1-diphosphate + anthranilate</text>
        <dbReference type="Rhea" id="RHEA:11768"/>
        <dbReference type="ChEBI" id="CHEBI:16567"/>
        <dbReference type="ChEBI" id="CHEBI:18277"/>
        <dbReference type="ChEBI" id="CHEBI:33019"/>
        <dbReference type="ChEBI" id="CHEBI:58017"/>
        <dbReference type="EC" id="2.4.2.18"/>
    </reaction>
</comment>
<keyword evidence="13" id="KW-1185">Reference proteome</keyword>
<keyword evidence="4 9" id="KW-0808">Transferase</keyword>
<evidence type="ECO:0000259" key="10">
    <source>
        <dbReference type="Pfam" id="PF00591"/>
    </source>
</evidence>
<feature type="binding site" evidence="9">
    <location>
        <begin position="95"/>
        <end position="98"/>
    </location>
    <ligand>
        <name>5-phospho-alpha-D-ribose 1-diphosphate</name>
        <dbReference type="ChEBI" id="CHEBI:58017"/>
    </ligand>
</feature>
<dbReference type="GO" id="GO:0005829">
    <property type="term" value="C:cytosol"/>
    <property type="evidence" value="ECO:0007669"/>
    <property type="project" value="TreeGrafter"/>
</dbReference>
<dbReference type="Proteomes" id="UP000630353">
    <property type="component" value="Unassembled WGS sequence"/>
</dbReference>
<name>A0A919CPC9_9PROT</name>
<keyword evidence="3 9" id="KW-0328">Glycosyltransferase</keyword>
<evidence type="ECO:0000256" key="8">
    <source>
        <dbReference type="ARBA" id="ARBA00061188"/>
    </source>
</evidence>
<dbReference type="InterPro" id="IPR035902">
    <property type="entry name" value="Nuc_phospho_transferase"/>
</dbReference>
<accession>A0A919CPC9</accession>
<dbReference type="InterPro" id="IPR005940">
    <property type="entry name" value="Anthranilate_Pribosyl_Tfrase"/>
</dbReference>
<dbReference type="SUPFAM" id="SSF52418">
    <property type="entry name" value="Nucleoside phosphorylase/phosphoribosyltransferase catalytic domain"/>
    <property type="match status" value="1"/>
</dbReference>
<feature type="binding site" evidence="9">
    <location>
        <begin position="88"/>
        <end position="89"/>
    </location>
    <ligand>
        <name>5-phospho-alpha-D-ribose 1-diphosphate</name>
        <dbReference type="ChEBI" id="CHEBI:58017"/>
    </ligand>
</feature>
<feature type="binding site" evidence="9">
    <location>
        <position position="116"/>
    </location>
    <ligand>
        <name>anthranilate</name>
        <dbReference type="ChEBI" id="CHEBI:16567"/>
        <label>1</label>
    </ligand>
</feature>
<dbReference type="RefSeq" id="WP_189988453.1">
    <property type="nucleotide sequence ID" value="NZ_BMZS01000003.1"/>
</dbReference>
<dbReference type="Pfam" id="PF02885">
    <property type="entry name" value="Glycos_trans_3N"/>
    <property type="match status" value="1"/>
</dbReference>
<dbReference type="Pfam" id="PF00591">
    <property type="entry name" value="Glycos_transf_3"/>
    <property type="match status" value="1"/>
</dbReference>
<comment type="caution">
    <text evidence="9">Lacks conserved residue(s) required for the propagation of feature annotation.</text>
</comment>
<organism evidence="12 13">
    <name type="scientific">Thalassobaculum fulvum</name>
    <dbReference type="NCBI Taxonomy" id="1633335"/>
    <lineage>
        <taxon>Bacteria</taxon>
        <taxon>Pseudomonadati</taxon>
        <taxon>Pseudomonadota</taxon>
        <taxon>Alphaproteobacteria</taxon>
        <taxon>Rhodospirillales</taxon>
        <taxon>Thalassobaculaceae</taxon>
        <taxon>Thalassobaculum</taxon>
    </lineage>
</organism>
<keyword evidence="9" id="KW-0460">Magnesium</keyword>
<feature type="binding site" evidence="9">
    <location>
        <position position="85"/>
    </location>
    <ligand>
        <name>anthranilate</name>
        <dbReference type="ChEBI" id="CHEBI:16567"/>
        <label>1</label>
    </ligand>
</feature>
<dbReference type="EMBL" id="BMZS01000003">
    <property type="protein sequence ID" value="GHD46824.1"/>
    <property type="molecule type" value="Genomic_DNA"/>
</dbReference>
<comment type="caution">
    <text evidence="12">The sequence shown here is derived from an EMBL/GenBank/DDBJ whole genome shotgun (WGS) entry which is preliminary data.</text>
</comment>
<evidence type="ECO:0000313" key="13">
    <source>
        <dbReference type="Proteomes" id="UP000630353"/>
    </source>
</evidence>
<feature type="binding site" evidence="9">
    <location>
        <position position="93"/>
    </location>
    <ligand>
        <name>5-phospho-alpha-D-ribose 1-diphosphate</name>
        <dbReference type="ChEBI" id="CHEBI:58017"/>
    </ligand>
</feature>